<dbReference type="Gene3D" id="3.30.70.270">
    <property type="match status" value="1"/>
</dbReference>
<proteinExistence type="predicted"/>
<sequence length="620" mass="68309">MPRRLLGRLTFRQRVLLWQVPFWLLVLLSYVLLTGALESRVQATRQATQTRLQSEQLASVLQAVVDMETSVRGFVIVGQDQFLKPYLAARAALPTALVELREQANFAGNRAVSPEKVDHLSELVTRWQSEVAEPEILARRQGNEQAAQQMVKSGHGKLLIDQIREQVQLSKERETQRLHADEATAEERLRHLRQLLLLSGALLLLVSVAATLGGTGLMSRSFDAVIQAVGRLTRGEKGVRLTTATTQEFRAISLAFNQMTQQLEQAQQSVLTHAQDLATRNEQMRTLGELSDWMQAARSTEEGAEILSRPLPTLLPFTQGRLLLFNASRNLLLPLVQWGEDSVLLPTTPDSCWALRRGEARFPQEGRFAPPCLGEGSSSTPHDYICFPLFAHGETLGLLRISAQRDAPSTAVSVTSSAEERRRLLVPLTRQVGLALSALQLQARLREQSLRDPLTGLANRRALEDALELALHQSASGQKVALVALDIDHFKRLNDTFGHDAGDAVLVKMGQILRELTPQHGLAARAGGEEFSVVLPQHDALQASEWAERLRSQIESWSLSHAGIALGQITVSVGVSVPTTQETCKVWVKRADEALYAAKRGGRNRVVVSQALESVEPAGA</sequence>
<dbReference type="SMART" id="SM00267">
    <property type="entry name" value="GGDEF"/>
    <property type="match status" value="1"/>
</dbReference>
<evidence type="ECO:0000313" key="5">
    <source>
        <dbReference type="Proteomes" id="UP001458946"/>
    </source>
</evidence>
<feature type="transmembrane region" description="Helical" evidence="1">
    <location>
        <begin position="20"/>
        <end position="37"/>
    </location>
</feature>
<evidence type="ECO:0000313" key="4">
    <source>
        <dbReference type="EMBL" id="GAA5504114.1"/>
    </source>
</evidence>
<feature type="domain" description="HAMP" evidence="2">
    <location>
        <begin position="216"/>
        <end position="268"/>
    </location>
</feature>
<dbReference type="SUPFAM" id="SSF55781">
    <property type="entry name" value="GAF domain-like"/>
    <property type="match status" value="1"/>
</dbReference>
<name>A0ABP9VFW2_9DEIO</name>
<keyword evidence="1" id="KW-1133">Transmembrane helix</keyword>
<dbReference type="NCBIfam" id="TIGR00254">
    <property type="entry name" value="GGDEF"/>
    <property type="match status" value="1"/>
</dbReference>
<dbReference type="Pfam" id="PF00990">
    <property type="entry name" value="GGDEF"/>
    <property type="match status" value="1"/>
</dbReference>
<dbReference type="Pfam" id="PF05227">
    <property type="entry name" value="CHASE3"/>
    <property type="match status" value="1"/>
</dbReference>
<dbReference type="InterPro" id="IPR029787">
    <property type="entry name" value="Nucleotide_cyclase"/>
</dbReference>
<dbReference type="PROSITE" id="PS50887">
    <property type="entry name" value="GGDEF"/>
    <property type="match status" value="1"/>
</dbReference>
<dbReference type="InterPro" id="IPR043128">
    <property type="entry name" value="Rev_trsase/Diguanyl_cyclase"/>
</dbReference>
<protein>
    <recommendedName>
        <fullName evidence="6">Diguanylate cyclase</fullName>
    </recommendedName>
</protein>
<dbReference type="InterPro" id="IPR000160">
    <property type="entry name" value="GGDEF_dom"/>
</dbReference>
<dbReference type="Gene3D" id="6.10.340.10">
    <property type="match status" value="1"/>
</dbReference>
<dbReference type="PANTHER" id="PTHR45138">
    <property type="entry name" value="REGULATORY COMPONENTS OF SENSORY TRANSDUCTION SYSTEM"/>
    <property type="match status" value="1"/>
</dbReference>
<dbReference type="Proteomes" id="UP001458946">
    <property type="component" value="Unassembled WGS sequence"/>
</dbReference>
<reference evidence="4 5" key="1">
    <citation type="submission" date="2024-02" db="EMBL/GenBank/DDBJ databases">
        <title>Deinococcus xinjiangensis NBRC 107630.</title>
        <authorList>
            <person name="Ichikawa N."/>
            <person name="Katano-Makiyama Y."/>
            <person name="Hidaka K."/>
        </authorList>
    </citation>
    <scope>NUCLEOTIDE SEQUENCE [LARGE SCALE GENOMIC DNA]</scope>
    <source>
        <strain evidence="4 5">NBRC 107630</strain>
    </source>
</reference>
<dbReference type="PROSITE" id="PS50885">
    <property type="entry name" value="HAMP"/>
    <property type="match status" value="1"/>
</dbReference>
<gene>
    <name evidence="4" type="ORF">Dxin01_03883</name>
</gene>
<keyword evidence="5" id="KW-1185">Reference proteome</keyword>
<dbReference type="Pfam" id="PF00672">
    <property type="entry name" value="HAMP"/>
    <property type="match status" value="1"/>
</dbReference>
<organism evidence="4 5">
    <name type="scientific">Deinococcus xinjiangensis</name>
    <dbReference type="NCBI Taxonomy" id="457454"/>
    <lineage>
        <taxon>Bacteria</taxon>
        <taxon>Thermotogati</taxon>
        <taxon>Deinococcota</taxon>
        <taxon>Deinococci</taxon>
        <taxon>Deinococcales</taxon>
        <taxon>Deinococcaceae</taxon>
        <taxon>Deinococcus</taxon>
    </lineage>
</organism>
<evidence type="ECO:0000259" key="2">
    <source>
        <dbReference type="PROSITE" id="PS50885"/>
    </source>
</evidence>
<dbReference type="SMART" id="SM00304">
    <property type="entry name" value="HAMP"/>
    <property type="match status" value="1"/>
</dbReference>
<comment type="caution">
    <text evidence="4">The sequence shown here is derived from an EMBL/GenBank/DDBJ whole genome shotgun (WGS) entry which is preliminary data.</text>
</comment>
<dbReference type="SUPFAM" id="SSF55073">
    <property type="entry name" value="Nucleotide cyclase"/>
    <property type="match status" value="1"/>
</dbReference>
<evidence type="ECO:0000259" key="3">
    <source>
        <dbReference type="PROSITE" id="PS50887"/>
    </source>
</evidence>
<dbReference type="CDD" id="cd01949">
    <property type="entry name" value="GGDEF"/>
    <property type="match status" value="1"/>
</dbReference>
<dbReference type="InterPro" id="IPR050469">
    <property type="entry name" value="Diguanylate_Cyclase"/>
</dbReference>
<feature type="domain" description="GGDEF" evidence="3">
    <location>
        <begin position="478"/>
        <end position="611"/>
    </location>
</feature>
<dbReference type="InterPro" id="IPR007891">
    <property type="entry name" value="CHASE3"/>
</dbReference>
<dbReference type="Gene3D" id="3.30.450.40">
    <property type="match status" value="1"/>
</dbReference>
<accession>A0ABP9VFW2</accession>
<dbReference type="InterPro" id="IPR029016">
    <property type="entry name" value="GAF-like_dom_sf"/>
</dbReference>
<dbReference type="PANTHER" id="PTHR45138:SF9">
    <property type="entry name" value="DIGUANYLATE CYCLASE DGCM-RELATED"/>
    <property type="match status" value="1"/>
</dbReference>
<dbReference type="InterPro" id="IPR003660">
    <property type="entry name" value="HAMP_dom"/>
</dbReference>
<dbReference type="CDD" id="cd19410">
    <property type="entry name" value="HK9-like_sensor"/>
    <property type="match status" value="1"/>
</dbReference>
<dbReference type="RefSeq" id="WP_353544078.1">
    <property type="nucleotide sequence ID" value="NZ_BAABRN010000088.1"/>
</dbReference>
<keyword evidence="1" id="KW-0812">Transmembrane</keyword>
<evidence type="ECO:0008006" key="6">
    <source>
        <dbReference type="Google" id="ProtNLM"/>
    </source>
</evidence>
<evidence type="ECO:0000256" key="1">
    <source>
        <dbReference type="SAM" id="Phobius"/>
    </source>
</evidence>
<dbReference type="EMBL" id="BAABRN010000088">
    <property type="protein sequence ID" value="GAA5504114.1"/>
    <property type="molecule type" value="Genomic_DNA"/>
</dbReference>
<feature type="transmembrane region" description="Helical" evidence="1">
    <location>
        <begin position="195"/>
        <end position="218"/>
    </location>
</feature>
<keyword evidence="1" id="KW-0472">Membrane</keyword>